<gene>
    <name evidence="1" type="ORF">LCGC14_2659650</name>
</gene>
<protein>
    <submittedName>
        <fullName evidence="1">Uncharacterized protein</fullName>
    </submittedName>
</protein>
<feature type="non-terminal residue" evidence="1">
    <location>
        <position position="1"/>
    </location>
</feature>
<proteinExistence type="predicted"/>
<name>A0A0F9AEN4_9ZZZZ</name>
<sequence length="272" mass="31750">SVPKKGDGESAEAVSKAEIETVEEKGQVIQEEAIPEKLALLTREYSYYGDGLLDTYIVFTYSEDTAELLKEEFYNNLNELTQTVSYEYNNGSVFQKVTHDPKGKRNFYRVYSYNDRSLLESESRFDGEDNLQTVSEYEYDDSGNRMKWSLYDGSGAMLAFNTYLYEGKKNIRIDFFNPSGMLEKYSVIEYDADSNKVKESLYLSSNKLENFTLYTYEDNMLILESSFKGTEKHIRSASYEHDQDGSIVRIKYLNKQKKIIEIKEREYMYIKI</sequence>
<dbReference type="Gene3D" id="2.180.10.10">
    <property type="entry name" value="RHS repeat-associated core"/>
    <property type="match status" value="1"/>
</dbReference>
<evidence type="ECO:0000313" key="1">
    <source>
        <dbReference type="EMBL" id="KKK96750.1"/>
    </source>
</evidence>
<comment type="caution">
    <text evidence="1">The sequence shown here is derived from an EMBL/GenBank/DDBJ whole genome shotgun (WGS) entry which is preliminary data.</text>
</comment>
<accession>A0A0F9AEN4</accession>
<dbReference type="AlphaFoldDB" id="A0A0F9AEN4"/>
<organism evidence="1">
    <name type="scientific">marine sediment metagenome</name>
    <dbReference type="NCBI Taxonomy" id="412755"/>
    <lineage>
        <taxon>unclassified sequences</taxon>
        <taxon>metagenomes</taxon>
        <taxon>ecological metagenomes</taxon>
    </lineage>
</organism>
<reference evidence="1" key="1">
    <citation type="journal article" date="2015" name="Nature">
        <title>Complex archaea that bridge the gap between prokaryotes and eukaryotes.</title>
        <authorList>
            <person name="Spang A."/>
            <person name="Saw J.H."/>
            <person name="Jorgensen S.L."/>
            <person name="Zaremba-Niedzwiedzka K."/>
            <person name="Martijn J."/>
            <person name="Lind A.E."/>
            <person name="van Eijk R."/>
            <person name="Schleper C."/>
            <person name="Guy L."/>
            <person name="Ettema T.J."/>
        </authorList>
    </citation>
    <scope>NUCLEOTIDE SEQUENCE</scope>
</reference>
<dbReference type="EMBL" id="LAZR01046346">
    <property type="protein sequence ID" value="KKK96750.1"/>
    <property type="molecule type" value="Genomic_DNA"/>
</dbReference>